<dbReference type="Pfam" id="PF08433">
    <property type="entry name" value="KTI12"/>
    <property type="match status" value="1"/>
</dbReference>
<sequence>MALLVVTGLPCSGRTTRVQEIRANFESRLASSPTLSSVRVVQDADVHVDRHVYESQRTEGRARAAYLSAVRRALSTSAIVIADGGAGLNIKGSRYELWCAARELGLRCATLYVACTQDLCRAWNAKRRAHGEPCYTDACLDELMFRFEEPTPEARWHRPLFTTTSVGSADHPECLPTPLDAIWDAMTLAQVQPPKAVTAVLGTSRYHHTERTVGAH</sequence>
<gene>
    <name evidence="4" type="ORF">MGL_3713</name>
</gene>
<dbReference type="OMA" id="WCAAREL"/>
<comment type="caution">
    <text evidence="4">The sequence shown here is derived from an EMBL/GenBank/DDBJ whole genome shotgun (WGS) entry which is preliminary data.</text>
</comment>
<evidence type="ECO:0000256" key="1">
    <source>
        <dbReference type="ARBA" id="ARBA00022741"/>
    </source>
</evidence>
<dbReference type="InParanoid" id="A8QAF4"/>
<dbReference type="AlphaFoldDB" id="A8QAF4"/>
<dbReference type="OrthoDB" id="9972657at2759"/>
<dbReference type="RefSeq" id="XP_001729246.1">
    <property type="nucleotide sequence ID" value="XM_001729194.1"/>
</dbReference>
<evidence type="ECO:0000256" key="3">
    <source>
        <dbReference type="ARBA" id="ARBA00025768"/>
    </source>
</evidence>
<name>A8QAF4_MALGO</name>
<keyword evidence="2" id="KW-0067">ATP-binding</keyword>
<evidence type="ECO:0000313" key="5">
    <source>
        <dbReference type="Proteomes" id="UP000008837"/>
    </source>
</evidence>
<evidence type="ECO:0000313" key="4">
    <source>
        <dbReference type="EMBL" id="EDP42032.1"/>
    </source>
</evidence>
<dbReference type="InterPro" id="IPR013641">
    <property type="entry name" value="KTI12/PSTK"/>
</dbReference>
<dbReference type="EMBL" id="AAYY01000014">
    <property type="protein sequence ID" value="EDP42032.1"/>
    <property type="molecule type" value="Genomic_DNA"/>
</dbReference>
<evidence type="ECO:0000256" key="2">
    <source>
        <dbReference type="ARBA" id="ARBA00022840"/>
    </source>
</evidence>
<accession>A8QAF4</accession>
<dbReference type="InterPro" id="IPR027417">
    <property type="entry name" value="P-loop_NTPase"/>
</dbReference>
<proteinExistence type="inferred from homology"/>
<dbReference type="GO" id="GO:0005524">
    <property type="term" value="F:ATP binding"/>
    <property type="evidence" value="ECO:0007669"/>
    <property type="project" value="UniProtKB-KW"/>
</dbReference>
<protein>
    <recommendedName>
        <fullName evidence="6">Chromatin associated protein KTI12</fullName>
    </recommendedName>
</protein>
<dbReference type="VEuPathDB" id="FungiDB:MGL_3713"/>
<dbReference type="SUPFAM" id="SSF52540">
    <property type="entry name" value="P-loop containing nucleoside triphosphate hydrolases"/>
    <property type="match status" value="1"/>
</dbReference>
<dbReference type="Proteomes" id="UP000008837">
    <property type="component" value="Unassembled WGS sequence"/>
</dbReference>
<reference evidence="4 5" key="1">
    <citation type="journal article" date="2007" name="Proc. Natl. Acad. Sci. U.S.A.">
        <title>Dandruff-associated Malassezia genomes reveal convergent and divergent virulence traits shared with plant and human fungal pathogens.</title>
        <authorList>
            <person name="Xu J."/>
            <person name="Saunders C.W."/>
            <person name="Hu P."/>
            <person name="Grant R.A."/>
            <person name="Boekhout T."/>
            <person name="Kuramae E.E."/>
            <person name="Kronstad J.W."/>
            <person name="Deangelis Y.M."/>
            <person name="Reeder N.L."/>
            <person name="Johnstone K.R."/>
            <person name="Leland M."/>
            <person name="Fieno A.M."/>
            <person name="Begley W.M."/>
            <person name="Sun Y."/>
            <person name="Lacey M.P."/>
            <person name="Chaudhary T."/>
            <person name="Keough T."/>
            <person name="Chu L."/>
            <person name="Sears R."/>
            <person name="Yuan B."/>
            <person name="Dawson T.L.Jr."/>
        </authorList>
    </citation>
    <scope>NUCLEOTIDE SEQUENCE [LARGE SCALE GENOMIC DNA]</scope>
    <source>
        <strain evidence="5">ATCC MYA-4612 / CBS 7966</strain>
    </source>
</reference>
<keyword evidence="1" id="KW-0547">Nucleotide-binding</keyword>
<organism evidence="4 5">
    <name type="scientific">Malassezia globosa (strain ATCC MYA-4612 / CBS 7966)</name>
    <name type="common">Dandruff-associated fungus</name>
    <dbReference type="NCBI Taxonomy" id="425265"/>
    <lineage>
        <taxon>Eukaryota</taxon>
        <taxon>Fungi</taxon>
        <taxon>Dikarya</taxon>
        <taxon>Basidiomycota</taxon>
        <taxon>Ustilaginomycotina</taxon>
        <taxon>Malasseziomycetes</taxon>
        <taxon>Malasseziales</taxon>
        <taxon>Malasseziaceae</taxon>
        <taxon>Malassezia</taxon>
    </lineage>
</organism>
<dbReference type="STRING" id="425265.A8QAF4"/>
<dbReference type="Gene3D" id="3.40.50.300">
    <property type="entry name" value="P-loop containing nucleotide triphosphate hydrolases"/>
    <property type="match status" value="1"/>
</dbReference>
<evidence type="ECO:0008006" key="6">
    <source>
        <dbReference type="Google" id="ProtNLM"/>
    </source>
</evidence>
<comment type="similarity">
    <text evidence="3">Belongs to the KTI12 family.</text>
</comment>
<keyword evidence="5" id="KW-1185">Reference proteome</keyword>
<dbReference type="KEGG" id="mgl:MGL_3713"/>
<dbReference type="PANTHER" id="PTHR12435">
    <property type="match status" value="1"/>
</dbReference>
<dbReference type="FunCoup" id="A8QAF4">
    <property type="interactions" value="262"/>
</dbReference>
<dbReference type="GeneID" id="5853552"/>